<dbReference type="EMBL" id="MKCT01000001">
    <property type="protein sequence ID" value="OHX21183.1"/>
    <property type="molecule type" value="Genomic_DNA"/>
</dbReference>
<keyword evidence="5" id="KW-1185">Reference proteome</keyword>
<evidence type="ECO:0000313" key="5">
    <source>
        <dbReference type="Proteomes" id="UP000180280"/>
    </source>
</evidence>
<evidence type="ECO:0000313" key="4">
    <source>
        <dbReference type="Proteomes" id="UP000180088"/>
    </source>
</evidence>
<evidence type="ECO:0008006" key="6">
    <source>
        <dbReference type="Google" id="ProtNLM"/>
    </source>
</evidence>
<feature type="transmembrane region" description="Helical" evidence="1">
    <location>
        <begin position="12"/>
        <end position="32"/>
    </location>
</feature>
<evidence type="ECO:0000256" key="1">
    <source>
        <dbReference type="SAM" id="Phobius"/>
    </source>
</evidence>
<comment type="caution">
    <text evidence="2">The sequence shown here is derived from an EMBL/GenBank/DDBJ whole genome shotgun (WGS) entry which is preliminary data.</text>
</comment>
<gene>
    <name evidence="3" type="ORF">BI344_01195</name>
    <name evidence="2" type="ORF">BI347_03555</name>
</gene>
<organism evidence="2 4">
    <name type="scientific">Chromobacterium sphagni</name>
    <dbReference type="NCBI Taxonomy" id="1903179"/>
    <lineage>
        <taxon>Bacteria</taxon>
        <taxon>Pseudomonadati</taxon>
        <taxon>Pseudomonadota</taxon>
        <taxon>Betaproteobacteria</taxon>
        <taxon>Neisseriales</taxon>
        <taxon>Chromobacteriaceae</taxon>
        <taxon>Chromobacterium</taxon>
    </lineage>
</organism>
<protein>
    <recommendedName>
        <fullName evidence="6">VUT family protein</fullName>
    </recommendedName>
</protein>
<dbReference type="Pfam" id="PF02592">
    <property type="entry name" value="Vut_1"/>
    <property type="match status" value="1"/>
</dbReference>
<accession>A0A1S1WZH5</accession>
<evidence type="ECO:0000313" key="3">
    <source>
        <dbReference type="EMBL" id="OHX21183.1"/>
    </source>
</evidence>
<feature type="transmembrane region" description="Helical" evidence="1">
    <location>
        <begin position="38"/>
        <end position="59"/>
    </location>
</feature>
<dbReference type="AlphaFoldDB" id="A0A1S1WZH5"/>
<name>A0A1S1WZH5_9NEIS</name>
<dbReference type="Proteomes" id="UP000180280">
    <property type="component" value="Unassembled WGS sequence"/>
</dbReference>
<reference evidence="4 5" key="1">
    <citation type="submission" date="2016-09" db="EMBL/GenBank/DDBJ databases">
        <title>Chromobacterium muskegensis sp. nov., an insecticidal bacterium isolated from Sphagnum bogs.</title>
        <authorList>
            <person name="Sparks M.E."/>
            <person name="Blackburn M.B."/>
            <person name="Gundersen-Rindal D.E."/>
            <person name="Mitchell A."/>
            <person name="Farrar R."/>
            <person name="Kuhar D."/>
        </authorList>
    </citation>
    <scope>NUCLEOTIDE SEQUENCE [LARGE SCALE GENOMIC DNA]</scope>
    <source>
        <strain evidence="3 5">14B-1</strain>
        <strain evidence="2 4">37-2</strain>
    </source>
</reference>
<proteinExistence type="predicted"/>
<keyword evidence="1" id="KW-0812">Transmembrane</keyword>
<feature type="transmembrane region" description="Helical" evidence="1">
    <location>
        <begin position="144"/>
        <end position="165"/>
    </location>
</feature>
<dbReference type="Proteomes" id="UP000180088">
    <property type="component" value="Unassembled WGS sequence"/>
</dbReference>
<dbReference type="InterPro" id="IPR003744">
    <property type="entry name" value="YhhQ"/>
</dbReference>
<dbReference type="EMBL" id="MKCS01000001">
    <property type="protein sequence ID" value="OHX12682.1"/>
    <property type="molecule type" value="Genomic_DNA"/>
</dbReference>
<feature type="transmembrane region" description="Helical" evidence="1">
    <location>
        <begin position="71"/>
        <end position="90"/>
    </location>
</feature>
<feature type="transmembrane region" description="Helical" evidence="1">
    <location>
        <begin position="185"/>
        <end position="203"/>
    </location>
</feature>
<keyword evidence="1" id="KW-0472">Membrane</keyword>
<sequence length="244" mass="27812">MVGGRAVNEFRLYGLIVGLTVTIMIICDSLVYKTVDIYSLKITASGIVFSLCYLLSTISTEVYGYKLGGRTVWIIVICQTLFVLILNGFALVQPDNNAISKQYYQLFHEFWRVMVGTWISVPASYFCNGFIVSRLKIFFAGRFFFVRYLLASMLAQAVLLLTAYPISLSSKYSGHELVNIIATTWSYKVVMSVLLLPLGYYLVSVIKKIERTDYFDWEVSYNPLTVFRDNNGDIERNRFESAKA</sequence>
<dbReference type="PANTHER" id="PTHR34300">
    <property type="entry name" value="QUEUOSINE PRECURSOR TRANSPORTER-RELATED"/>
    <property type="match status" value="1"/>
</dbReference>
<evidence type="ECO:0000313" key="2">
    <source>
        <dbReference type="EMBL" id="OHX12682.1"/>
    </source>
</evidence>
<keyword evidence="1" id="KW-1133">Transmembrane helix</keyword>
<dbReference type="STRING" id="1903179.BI347_03555"/>
<feature type="transmembrane region" description="Helical" evidence="1">
    <location>
        <begin position="110"/>
        <end position="132"/>
    </location>
</feature>
<dbReference type="PANTHER" id="PTHR34300:SF2">
    <property type="entry name" value="QUEUOSINE PRECURSOR TRANSPORTER-RELATED"/>
    <property type="match status" value="1"/>
</dbReference>